<dbReference type="Gene3D" id="2.60.40.10">
    <property type="entry name" value="Immunoglobulins"/>
    <property type="match status" value="1"/>
</dbReference>
<dbReference type="GO" id="GO:0070013">
    <property type="term" value="C:intracellular organelle lumen"/>
    <property type="evidence" value="ECO:0007669"/>
    <property type="project" value="UniProtKB-ARBA"/>
</dbReference>
<dbReference type="InterPro" id="IPR000433">
    <property type="entry name" value="Znf_ZZ"/>
</dbReference>
<dbReference type="GO" id="GO:0008270">
    <property type="term" value="F:zinc ion binding"/>
    <property type="evidence" value="ECO:0007669"/>
    <property type="project" value="UniProtKB-KW"/>
</dbReference>
<evidence type="ECO:0000256" key="8">
    <source>
        <dbReference type="ARBA" id="ARBA00022843"/>
    </source>
</evidence>
<sequence>MEPQVNLRVTCCGETQSFLVSDSAHTTWADVEAMVKVSFDLDNIQIKYIDEDDDEIAVRQGNQLQMNVYEENSSLKETSYSCSLQLHEKTVTEKLTLTKDEKKPLLHYSMLAQGLEEDIKNEKELTIQQKLNHTRKGRTNENPPEWFTSYLETFREQVVKETVEKLEQKLYEKLVHHSQPPDFSESSITAAPPTSESQPGNGNQCDWLISCCNCQARIVGVRYQCSLCPAYNICEQCEAGTYAHDPNHVLLKLRRPVLCIAENYGLAEFSSRLPATLEQVRLQKQMDKRFLKAEKQRLRAEKKQRKAEVRELKKQLKLHRKINLWNSVHVLETNGSPALKSESLQPNTFLSPSQPFQAVVPTLSAVFVDENLPDGTHLQPGTKFIKHWRMKNTGNVEWSSDTKLKLMWGNLTLASSEKKDVLVPSLPSGQVGTVSVEFVAPNIEGTYTSHWRLSHRGEQFGPRIWCSIVVDPSPATDYLESNWKDSDSCQKDKDASLKTEAGAQLMGEIMEQAEIPLPTIPLKIKNLPSEREFYIPSVDLLTAQDLLSFELLDINIVQELERVPHNTPVDMTPCMSPLPHESPLLEKPGLGQIEEENEGSGFKLVPDTCRLKVKAEHPLNQEEGEEDMSGTQFVCETVIRSLTLDAAPDHKPPQKKKILQSKYWDLPLSDKRPSPCSDTGNSDEEEEGDDKDDVQSQGSSASSEDYIIILPECFDTSRPLGESMYSSALSQPSLEKRGEPETGAENPEGGSQLQIHSVSDMTTSQTLAIVPLTPEIADTLPQTQRYTSWTRTKWLCYGEVSHGPGSSGFLTSKQKCSEYPRYPQGSSIAGELVKGALSVAASAYKALFAGPPIIQQPAATEEHTATLLSSLCEMGFCDRQLNLRLLKKHNNNMVQVVTELLQITNSDWYSSRC</sequence>
<dbReference type="Gene3D" id="3.30.60.90">
    <property type="match status" value="1"/>
</dbReference>
<evidence type="ECO:0000313" key="21">
    <source>
        <dbReference type="Proteomes" id="UP000694555"/>
    </source>
</evidence>
<feature type="domain" description="UBA" evidence="17">
    <location>
        <begin position="859"/>
        <end position="904"/>
    </location>
</feature>
<evidence type="ECO:0000256" key="7">
    <source>
        <dbReference type="ARBA" id="ARBA00022833"/>
    </source>
</evidence>
<name>A0A8B9Z4Y5_9AVES</name>
<keyword evidence="10" id="KW-0968">Cytoplasmic vesicle</keyword>
<evidence type="ECO:0000256" key="11">
    <source>
        <dbReference type="ARBA" id="ARBA00037833"/>
    </source>
</evidence>
<dbReference type="AlphaFoldDB" id="A0A8B9Z4Y5"/>
<evidence type="ECO:0000256" key="14">
    <source>
        <dbReference type="PROSITE-ProRule" id="PRU00228"/>
    </source>
</evidence>
<dbReference type="InterPro" id="IPR015940">
    <property type="entry name" value="UBA"/>
</dbReference>
<dbReference type="InterPro" id="IPR056893">
    <property type="entry name" value="UBA_Nbr1_C"/>
</dbReference>
<feature type="coiled-coil region" evidence="15">
    <location>
        <begin position="281"/>
        <end position="322"/>
    </location>
</feature>
<dbReference type="FunFam" id="2.60.40.10:FF:000199">
    <property type="entry name" value="next to BRCA1 gene 1 protein-like"/>
    <property type="match status" value="1"/>
</dbReference>
<dbReference type="InterPro" id="IPR032350">
    <property type="entry name" value="Nbr1_FW"/>
</dbReference>
<dbReference type="InterPro" id="IPR009060">
    <property type="entry name" value="UBA-like_sf"/>
</dbReference>
<keyword evidence="3" id="KW-0963">Cytoplasm</keyword>
<dbReference type="Gene3D" id="1.10.8.10">
    <property type="entry name" value="DNA helicase RuvA subunit, C-terminal domain"/>
    <property type="match status" value="1"/>
</dbReference>
<proteinExistence type="predicted"/>
<dbReference type="Gene3D" id="3.10.20.90">
    <property type="entry name" value="Phosphatidylinositol 3-kinase Catalytic Subunit, Chain A, domain 1"/>
    <property type="match status" value="1"/>
</dbReference>
<dbReference type="GO" id="GO:0031430">
    <property type="term" value="C:M band"/>
    <property type="evidence" value="ECO:0007669"/>
    <property type="project" value="UniProtKB-SubCell"/>
</dbReference>
<dbReference type="PROSITE" id="PS01357">
    <property type="entry name" value="ZF_ZZ_1"/>
    <property type="match status" value="1"/>
</dbReference>
<dbReference type="PROSITE" id="PS51745">
    <property type="entry name" value="PB1"/>
    <property type="match status" value="1"/>
</dbReference>
<comment type="subcellular location">
    <subcellularLocation>
        <location evidence="11">Cytoplasm</location>
        <location evidence="11">Myofibril</location>
        <location evidence="11">Sarcomere</location>
        <location evidence="11">M line</location>
    </subcellularLocation>
    <subcellularLocation>
        <location evidence="2">Cytoplasmic vesicle</location>
        <location evidence="2">Autophagosome</location>
    </subcellularLocation>
    <subcellularLocation>
        <location evidence="1">Lysosome</location>
    </subcellularLocation>
</comment>
<evidence type="ECO:0000256" key="13">
    <source>
        <dbReference type="ARBA" id="ARBA00083062"/>
    </source>
</evidence>
<evidence type="ECO:0000256" key="1">
    <source>
        <dbReference type="ARBA" id="ARBA00004371"/>
    </source>
</evidence>
<dbReference type="InterPro" id="IPR000270">
    <property type="entry name" value="PB1_dom"/>
</dbReference>
<dbReference type="CDD" id="cd14947">
    <property type="entry name" value="NBR1_like"/>
    <property type="match status" value="1"/>
</dbReference>
<dbReference type="PANTHER" id="PTHR20930:SF2">
    <property type="entry name" value="NEXT TO BRCA1 GENE 1 PROTEIN"/>
    <property type="match status" value="1"/>
</dbReference>
<evidence type="ECO:0000259" key="18">
    <source>
        <dbReference type="PROSITE" id="PS50135"/>
    </source>
</evidence>
<dbReference type="CDD" id="cd14319">
    <property type="entry name" value="UBA_NBR1"/>
    <property type="match status" value="1"/>
</dbReference>
<reference evidence="20" key="1">
    <citation type="submission" date="2025-08" db="UniProtKB">
        <authorList>
            <consortium name="Ensembl"/>
        </authorList>
    </citation>
    <scope>IDENTIFICATION</scope>
</reference>
<evidence type="ECO:0000256" key="10">
    <source>
        <dbReference type="ARBA" id="ARBA00023329"/>
    </source>
</evidence>
<dbReference type="FunFam" id="1.10.8.10:FF:000033">
    <property type="entry name" value="Next to BRCA1 gene 1 protein"/>
    <property type="match status" value="1"/>
</dbReference>
<evidence type="ECO:0000259" key="17">
    <source>
        <dbReference type="PROSITE" id="PS50030"/>
    </source>
</evidence>
<dbReference type="FunFam" id="3.30.60.90:FF:000007">
    <property type="entry name" value="Next to BRCA1 gene 1 protein"/>
    <property type="match status" value="1"/>
</dbReference>
<dbReference type="GO" id="GO:0043130">
    <property type="term" value="F:ubiquitin binding"/>
    <property type="evidence" value="ECO:0007669"/>
    <property type="project" value="TreeGrafter"/>
</dbReference>
<evidence type="ECO:0000313" key="20">
    <source>
        <dbReference type="Ensembl" id="ENSBJAP00000003489.1"/>
    </source>
</evidence>
<dbReference type="GO" id="GO:0005764">
    <property type="term" value="C:lysosome"/>
    <property type="evidence" value="ECO:0007669"/>
    <property type="project" value="UniProtKB-SubCell"/>
</dbReference>
<feature type="domain" description="PB1" evidence="19">
    <location>
        <begin position="4"/>
        <end position="91"/>
    </location>
</feature>
<accession>A0A8B9Z4Y5</accession>
<keyword evidence="15" id="KW-0175">Coiled coil</keyword>
<feature type="compositionally biased region" description="Polar residues" evidence="16">
    <location>
        <begin position="184"/>
        <end position="199"/>
    </location>
</feature>
<evidence type="ECO:0000256" key="9">
    <source>
        <dbReference type="ARBA" id="ARBA00023228"/>
    </source>
</evidence>
<dbReference type="GO" id="GO:0031410">
    <property type="term" value="C:cytoplasmic vesicle"/>
    <property type="evidence" value="ECO:0007669"/>
    <property type="project" value="UniProtKB-KW"/>
</dbReference>
<dbReference type="Pfam" id="PF16158">
    <property type="entry name" value="N_BRCA1_IG"/>
    <property type="match status" value="1"/>
</dbReference>
<feature type="domain" description="ZZ-type" evidence="18">
    <location>
        <begin position="206"/>
        <end position="258"/>
    </location>
</feature>
<feature type="compositionally biased region" description="Polar residues" evidence="16">
    <location>
        <begin position="724"/>
        <end position="733"/>
    </location>
</feature>
<keyword evidence="6 14" id="KW-0863">Zinc-finger</keyword>
<keyword evidence="21" id="KW-1185">Reference proteome</keyword>
<dbReference type="PROSITE" id="PS50135">
    <property type="entry name" value="ZF_ZZ_2"/>
    <property type="match status" value="1"/>
</dbReference>
<dbReference type="Pfam" id="PF00564">
    <property type="entry name" value="PB1"/>
    <property type="match status" value="1"/>
</dbReference>
<feature type="region of interest" description="Disordered" evidence="16">
    <location>
        <begin position="721"/>
        <end position="752"/>
    </location>
</feature>
<feature type="region of interest" description="Disordered" evidence="16">
    <location>
        <begin position="646"/>
        <end position="702"/>
    </location>
</feature>
<dbReference type="GO" id="GO:0016236">
    <property type="term" value="P:macroautophagy"/>
    <property type="evidence" value="ECO:0007669"/>
    <property type="project" value="TreeGrafter"/>
</dbReference>
<evidence type="ECO:0000256" key="12">
    <source>
        <dbReference type="ARBA" id="ARBA00068689"/>
    </source>
</evidence>
<organism evidence="20 21">
    <name type="scientific">Buteo japonicus</name>
    <dbReference type="NCBI Taxonomy" id="224669"/>
    <lineage>
        <taxon>Eukaryota</taxon>
        <taxon>Metazoa</taxon>
        <taxon>Chordata</taxon>
        <taxon>Craniata</taxon>
        <taxon>Vertebrata</taxon>
        <taxon>Euteleostomi</taxon>
        <taxon>Archelosauria</taxon>
        <taxon>Archosauria</taxon>
        <taxon>Dinosauria</taxon>
        <taxon>Saurischia</taxon>
        <taxon>Theropoda</taxon>
        <taxon>Coelurosauria</taxon>
        <taxon>Aves</taxon>
        <taxon>Neognathae</taxon>
        <taxon>Neoaves</taxon>
        <taxon>Telluraves</taxon>
        <taxon>Accipitrimorphae</taxon>
        <taxon>Accipitriformes</taxon>
        <taxon>Accipitridae</taxon>
        <taxon>Accipitrinae</taxon>
        <taxon>Buteo</taxon>
    </lineage>
</organism>
<feature type="region of interest" description="Disordered" evidence="16">
    <location>
        <begin position="178"/>
        <end position="199"/>
    </location>
</feature>
<dbReference type="GO" id="GO:0000407">
    <property type="term" value="C:phagophore assembly site"/>
    <property type="evidence" value="ECO:0007669"/>
    <property type="project" value="TreeGrafter"/>
</dbReference>
<dbReference type="SMART" id="SM00291">
    <property type="entry name" value="ZnF_ZZ"/>
    <property type="match status" value="1"/>
</dbReference>
<feature type="compositionally biased region" description="Acidic residues" evidence="16">
    <location>
        <begin position="681"/>
        <end position="692"/>
    </location>
</feature>
<dbReference type="Proteomes" id="UP000694555">
    <property type="component" value="Unplaced"/>
</dbReference>
<dbReference type="PANTHER" id="PTHR20930">
    <property type="entry name" value="OVARIAN CARCINOMA ANTIGEN CA125-RELATED"/>
    <property type="match status" value="1"/>
</dbReference>
<dbReference type="Pfam" id="PF24932">
    <property type="entry name" value="UBA_NBR1_C"/>
    <property type="match status" value="1"/>
</dbReference>
<dbReference type="CDD" id="cd02340">
    <property type="entry name" value="ZZ_NBR1_like"/>
    <property type="match status" value="1"/>
</dbReference>
<dbReference type="FunFam" id="3.10.20.90:FF:000072">
    <property type="entry name" value="Next to BRCA1 gene 1 protein"/>
    <property type="match status" value="1"/>
</dbReference>
<dbReference type="GO" id="GO:0005776">
    <property type="term" value="C:autophagosome"/>
    <property type="evidence" value="ECO:0007669"/>
    <property type="project" value="UniProtKB-SubCell"/>
</dbReference>
<dbReference type="InterPro" id="IPR013783">
    <property type="entry name" value="Ig-like_fold"/>
</dbReference>
<dbReference type="SUPFAM" id="SSF46934">
    <property type="entry name" value="UBA-like"/>
    <property type="match status" value="1"/>
</dbReference>
<reference evidence="20" key="2">
    <citation type="submission" date="2025-09" db="UniProtKB">
        <authorList>
            <consortium name="Ensembl"/>
        </authorList>
    </citation>
    <scope>IDENTIFICATION</scope>
</reference>
<keyword evidence="4" id="KW-0597">Phosphoprotein</keyword>
<evidence type="ECO:0000256" key="4">
    <source>
        <dbReference type="ARBA" id="ARBA00022553"/>
    </source>
</evidence>
<keyword evidence="8" id="KW-0832">Ubl conjugation</keyword>
<evidence type="ECO:0000259" key="19">
    <source>
        <dbReference type="PROSITE" id="PS51745"/>
    </source>
</evidence>
<evidence type="ECO:0000256" key="6">
    <source>
        <dbReference type="ARBA" id="ARBA00022771"/>
    </source>
</evidence>
<dbReference type="SUPFAM" id="SSF57850">
    <property type="entry name" value="RING/U-box"/>
    <property type="match status" value="1"/>
</dbReference>
<keyword evidence="7" id="KW-0862">Zinc</keyword>
<evidence type="ECO:0000256" key="3">
    <source>
        <dbReference type="ARBA" id="ARBA00022490"/>
    </source>
</evidence>
<dbReference type="Ensembl" id="ENSBJAT00000003572.1">
    <property type="protein sequence ID" value="ENSBJAP00000003489.1"/>
    <property type="gene ID" value="ENSBJAG00000002534.1"/>
</dbReference>
<dbReference type="SUPFAM" id="SSF54277">
    <property type="entry name" value="CAD &amp; PB1 domains"/>
    <property type="match status" value="1"/>
</dbReference>
<dbReference type="InterPro" id="IPR053793">
    <property type="entry name" value="PB1-like"/>
</dbReference>
<keyword evidence="9" id="KW-0458">Lysosome</keyword>
<evidence type="ECO:0000256" key="15">
    <source>
        <dbReference type="SAM" id="Coils"/>
    </source>
</evidence>
<dbReference type="PROSITE" id="PS50030">
    <property type="entry name" value="UBA"/>
    <property type="match status" value="1"/>
</dbReference>
<dbReference type="InterPro" id="IPR043145">
    <property type="entry name" value="Znf_ZZ_sf"/>
</dbReference>
<dbReference type="GO" id="GO:0005778">
    <property type="term" value="C:peroxisomal membrane"/>
    <property type="evidence" value="ECO:0007669"/>
    <property type="project" value="UniProtKB-ARBA"/>
</dbReference>
<keyword evidence="5" id="KW-0479">Metal-binding</keyword>
<evidence type="ECO:0000256" key="2">
    <source>
        <dbReference type="ARBA" id="ARBA00004419"/>
    </source>
</evidence>
<evidence type="ECO:0000256" key="16">
    <source>
        <dbReference type="SAM" id="MobiDB-lite"/>
    </source>
</evidence>
<protein>
    <recommendedName>
        <fullName evidence="12">Next to BRCA1 gene 1 protein</fullName>
    </recommendedName>
    <alternativeName>
        <fullName evidence="13">Neighbor of BRCA1 gene 1 protein</fullName>
    </alternativeName>
</protein>
<evidence type="ECO:0000256" key="5">
    <source>
        <dbReference type="ARBA" id="ARBA00022723"/>
    </source>
</evidence>